<evidence type="ECO:0000256" key="2">
    <source>
        <dbReference type="ARBA" id="ARBA00023136"/>
    </source>
</evidence>
<sequence>MKLFYSLLLGLLCISATAQHELTGTVKDSDQNAFPYANVLLYKMPDSTFYKATITDDAGRFEINVIDTGEYTLVSSFVGMIPLSRKLTIDKDLNITDLILQENTEQLEGVTVTARRPTIEKRPDRFIFNVENSSLSIGNTQDILKQTPGIFEMNGSYMVQNSPAVIYINNKRVYLTSDELNQLLTGYSADNIKSVEVITNPPARYDAEGAAVININTSKGISLGYKGSINGEYTIDRFAKYQIGTSQFYKNNWINVYFNYNYNPRKDFKLDESQIGFFNDNGSRNSRWFTDFEKETVSDAHNFNTLLDFTLNENNSLSINANLTVNQNQDIDTDVETFILPSGSFTFDGFNTDSDLTRNRNNGFANIGWLNTFNEGSGTLSLEANYIFTDRDQTQDLSSRFFDENGDTTGTNSFFTDALQDINIGTGKLDFSNTFGAYVVGAGLKYSDVNSTSELLFFDTNGGSGEFRDQLSDRFIYDENIYAAYLQLDRDWENWALSLGLRAEQTDVEGDSRSLGQVNTQEYFELFPNVSLTKQTDQNNLFTLSYKRSIERPRYESLNPFSYFINDNNVNTGNPNLQPAFTNKVNLNWTHKGQYIFDLYYTRTNDALAILPFQNNDNFTLNSQNANLDYELQYSLDFTTIQYLNQSWFLQAQSSLFYMENEFTAVQSGGVKQQLDVTGFYLNIFNRITLSKDRTFSVDVQAGYLTNYLSGSYEFKDQLTTSVGFYKSLWNNRAAVTLNFNDLFLSQNQPLVSRYLNQDNRFLALPETNTIALGFTYKFGNFRLSNRDVATPEDQERTGTRTSGF</sequence>
<dbReference type="EMBL" id="CP034549">
    <property type="protein sequence ID" value="AZQ43169.1"/>
    <property type="molecule type" value="Genomic_DNA"/>
</dbReference>
<dbReference type="OrthoDB" id="8764943at2"/>
<comment type="subcellular location">
    <subcellularLocation>
        <location evidence="1">Cell outer membrane</location>
    </subcellularLocation>
</comment>
<dbReference type="GO" id="GO:0009279">
    <property type="term" value="C:cell outer membrane"/>
    <property type="evidence" value="ECO:0007669"/>
    <property type="project" value="UniProtKB-SubCell"/>
</dbReference>
<dbReference type="Pfam" id="PF13715">
    <property type="entry name" value="CarbopepD_reg_2"/>
    <property type="match status" value="1"/>
</dbReference>
<dbReference type="Pfam" id="PF14905">
    <property type="entry name" value="OMP_b-brl_3"/>
    <property type="match status" value="1"/>
</dbReference>
<organism evidence="6 7">
    <name type="scientific">Nonlabens ponticola</name>
    <dbReference type="NCBI Taxonomy" id="2496866"/>
    <lineage>
        <taxon>Bacteria</taxon>
        <taxon>Pseudomonadati</taxon>
        <taxon>Bacteroidota</taxon>
        <taxon>Flavobacteriia</taxon>
        <taxon>Flavobacteriales</taxon>
        <taxon>Flavobacteriaceae</taxon>
        <taxon>Nonlabens</taxon>
    </lineage>
</organism>
<gene>
    <name evidence="6" type="ORF">EJ995_02570</name>
</gene>
<evidence type="ECO:0000256" key="1">
    <source>
        <dbReference type="ARBA" id="ARBA00004442"/>
    </source>
</evidence>
<keyword evidence="3" id="KW-0998">Cell outer membrane</keyword>
<evidence type="ECO:0000313" key="6">
    <source>
        <dbReference type="EMBL" id="AZQ43169.1"/>
    </source>
</evidence>
<keyword evidence="7" id="KW-1185">Reference proteome</keyword>
<dbReference type="SUPFAM" id="SSF49464">
    <property type="entry name" value="Carboxypeptidase regulatory domain-like"/>
    <property type="match status" value="1"/>
</dbReference>
<dbReference type="Gene3D" id="2.40.170.20">
    <property type="entry name" value="TonB-dependent receptor, beta-barrel domain"/>
    <property type="match status" value="1"/>
</dbReference>
<dbReference type="Proteomes" id="UP000279600">
    <property type="component" value="Chromosome"/>
</dbReference>
<evidence type="ECO:0000313" key="7">
    <source>
        <dbReference type="Proteomes" id="UP000279600"/>
    </source>
</evidence>
<keyword evidence="6" id="KW-0675">Receptor</keyword>
<feature type="chain" id="PRO_5019227576" evidence="4">
    <location>
        <begin position="21"/>
        <end position="805"/>
    </location>
</feature>
<proteinExistence type="predicted"/>
<dbReference type="AlphaFoldDB" id="A0A3S9MVK7"/>
<dbReference type="KEGG" id="noj:EJ995_02570"/>
<dbReference type="SUPFAM" id="SSF56935">
    <property type="entry name" value="Porins"/>
    <property type="match status" value="1"/>
</dbReference>
<dbReference type="Gene3D" id="2.60.40.1120">
    <property type="entry name" value="Carboxypeptidase-like, regulatory domain"/>
    <property type="match status" value="1"/>
</dbReference>
<keyword evidence="4" id="KW-0732">Signal</keyword>
<evidence type="ECO:0000259" key="5">
    <source>
        <dbReference type="Pfam" id="PF14905"/>
    </source>
</evidence>
<name>A0A3S9MVK7_9FLAO</name>
<dbReference type="InterPro" id="IPR041700">
    <property type="entry name" value="OMP_b-brl_3"/>
</dbReference>
<feature type="signal peptide" evidence="4">
    <location>
        <begin position="1"/>
        <end position="20"/>
    </location>
</feature>
<dbReference type="InterPro" id="IPR036942">
    <property type="entry name" value="Beta-barrel_TonB_sf"/>
</dbReference>
<evidence type="ECO:0000256" key="3">
    <source>
        <dbReference type="ARBA" id="ARBA00023237"/>
    </source>
</evidence>
<keyword evidence="2" id="KW-0472">Membrane</keyword>
<accession>A0A3S9MVK7</accession>
<feature type="domain" description="Outer membrane protein beta-barrel" evidence="5">
    <location>
        <begin position="372"/>
        <end position="777"/>
    </location>
</feature>
<dbReference type="RefSeq" id="WP_126445314.1">
    <property type="nucleotide sequence ID" value="NZ_CP034549.1"/>
</dbReference>
<dbReference type="InterPro" id="IPR008969">
    <property type="entry name" value="CarboxyPept-like_regulatory"/>
</dbReference>
<protein>
    <submittedName>
        <fullName evidence="6">TonB-dependent receptor</fullName>
    </submittedName>
</protein>
<evidence type="ECO:0000256" key="4">
    <source>
        <dbReference type="SAM" id="SignalP"/>
    </source>
</evidence>
<reference evidence="6 7" key="1">
    <citation type="submission" date="2018-12" db="EMBL/GenBank/DDBJ databases">
        <title>Complete genome of Nonlabens sp. MJ115.</title>
        <authorList>
            <person name="Choi H.S."/>
            <person name="Jung J."/>
        </authorList>
    </citation>
    <scope>NUCLEOTIDE SEQUENCE [LARGE SCALE GENOMIC DNA]</scope>
    <source>
        <strain evidence="6 7">MJ115</strain>
    </source>
</reference>